<sequence length="253" mass="25724">MPSGSVITKSPPVVMLTEATFISSGAFAAGACNTTPTDPAGADRVAPPKAASMSSAIISPPSMIFPVVAVNFTASPAVLLVINPLTMTSVFARTVILPEPALMREPSVCVNVPLFAVAETLPLVEVTFPVAANVTSLVAVTLTLPVAVVIVALTSTSAVAPEADKLTLPAPEAVTAPFTVMVPSFAPAVVDREIPVTAALDNVLEESSVISTKSPVTVSEPKFVVSPTLLPKVMSCVPAFSVALPVTVKLVAG</sequence>
<keyword evidence="1" id="KW-1133">Transmembrane helix</keyword>
<protein>
    <submittedName>
        <fullName evidence="2">Uncharacterized protein</fullName>
    </submittedName>
</protein>
<gene>
    <name evidence="2" type="ORF">Rcae01_06768</name>
</gene>
<feature type="transmembrane region" description="Helical" evidence="1">
    <location>
        <begin position="63"/>
        <end position="82"/>
    </location>
</feature>
<proteinExistence type="predicted"/>
<comment type="caution">
    <text evidence="2">The sequence shown here is derived from an EMBL/GenBank/DDBJ whole genome shotgun (WGS) entry which is preliminary data.</text>
</comment>
<name>A0ABP9W534_9BACT</name>
<evidence type="ECO:0000313" key="3">
    <source>
        <dbReference type="Proteomes" id="UP001416858"/>
    </source>
</evidence>
<keyword evidence="1" id="KW-0472">Membrane</keyword>
<keyword evidence="1" id="KW-0812">Transmembrane</keyword>
<accession>A0ABP9W534</accession>
<keyword evidence="3" id="KW-1185">Reference proteome</keyword>
<dbReference type="Proteomes" id="UP001416858">
    <property type="component" value="Unassembled WGS sequence"/>
</dbReference>
<evidence type="ECO:0000313" key="2">
    <source>
        <dbReference type="EMBL" id="GAA5511252.1"/>
    </source>
</evidence>
<evidence type="ECO:0000256" key="1">
    <source>
        <dbReference type="SAM" id="Phobius"/>
    </source>
</evidence>
<dbReference type="EMBL" id="BAABRO010000052">
    <property type="protein sequence ID" value="GAA5511252.1"/>
    <property type="molecule type" value="Genomic_DNA"/>
</dbReference>
<feature type="transmembrane region" description="Helical" evidence="1">
    <location>
        <begin position="130"/>
        <end position="153"/>
    </location>
</feature>
<reference evidence="2 3" key="1">
    <citation type="submission" date="2024-02" db="EMBL/GenBank/DDBJ databases">
        <title>Rhodopirellula caenicola NBRC 110016.</title>
        <authorList>
            <person name="Ichikawa N."/>
            <person name="Katano-Makiyama Y."/>
            <person name="Hidaka K."/>
        </authorList>
    </citation>
    <scope>NUCLEOTIDE SEQUENCE [LARGE SCALE GENOMIC DNA]</scope>
    <source>
        <strain evidence="2 3">NBRC 110016</strain>
    </source>
</reference>
<organism evidence="2 3">
    <name type="scientific">Novipirellula caenicola</name>
    <dbReference type="NCBI Taxonomy" id="1536901"/>
    <lineage>
        <taxon>Bacteria</taxon>
        <taxon>Pseudomonadati</taxon>
        <taxon>Planctomycetota</taxon>
        <taxon>Planctomycetia</taxon>
        <taxon>Pirellulales</taxon>
        <taxon>Pirellulaceae</taxon>
        <taxon>Novipirellula</taxon>
    </lineage>
</organism>